<gene>
    <name evidence="1" type="ORF">PLOB_00026029</name>
</gene>
<dbReference type="Proteomes" id="UP001159405">
    <property type="component" value="Unassembled WGS sequence"/>
</dbReference>
<keyword evidence="2" id="KW-1185">Reference proteome</keyword>
<dbReference type="EMBL" id="CALNXK010000031">
    <property type="protein sequence ID" value="CAH3117534.1"/>
    <property type="molecule type" value="Genomic_DNA"/>
</dbReference>
<proteinExistence type="predicted"/>
<accession>A0ABN8NQY5</accession>
<organism evidence="1 2">
    <name type="scientific">Porites lobata</name>
    <dbReference type="NCBI Taxonomy" id="104759"/>
    <lineage>
        <taxon>Eukaryota</taxon>
        <taxon>Metazoa</taxon>
        <taxon>Cnidaria</taxon>
        <taxon>Anthozoa</taxon>
        <taxon>Hexacorallia</taxon>
        <taxon>Scleractinia</taxon>
        <taxon>Fungiina</taxon>
        <taxon>Poritidae</taxon>
        <taxon>Porites</taxon>
    </lineage>
</organism>
<evidence type="ECO:0008006" key="3">
    <source>
        <dbReference type="Google" id="ProtNLM"/>
    </source>
</evidence>
<name>A0ABN8NQY5_9CNID</name>
<reference evidence="1 2" key="1">
    <citation type="submission" date="2022-05" db="EMBL/GenBank/DDBJ databases">
        <authorList>
            <consortium name="Genoscope - CEA"/>
            <person name="William W."/>
        </authorList>
    </citation>
    <scope>NUCLEOTIDE SEQUENCE [LARGE SCALE GENOMIC DNA]</scope>
</reference>
<protein>
    <recommendedName>
        <fullName evidence="3">THAP-type domain-containing protein</fullName>
    </recommendedName>
</protein>
<evidence type="ECO:0000313" key="2">
    <source>
        <dbReference type="Proteomes" id="UP001159405"/>
    </source>
</evidence>
<evidence type="ECO:0000313" key="1">
    <source>
        <dbReference type="EMBL" id="CAH3117534.1"/>
    </source>
</evidence>
<comment type="caution">
    <text evidence="1">The sequence shown here is derived from an EMBL/GenBank/DDBJ whole genome shotgun (WGS) entry which is preliminary data.</text>
</comment>
<sequence length="150" mass="17463">MGSFGGTEKPEQPPGIMPGHANCRVPLRLNNFKNSHCLAFYQIPKARRIRREYVRLFQNSDSTRICSAHWDGGEKRSRTHLPSIFPWSKKTRERRILYRSEATSNSRARKRNTDISCTEMDVKDDSEKGEDIEFYTGLPHWDALMLLYVT</sequence>